<organism evidence="5 6">
    <name type="scientific">Streptococcus minor</name>
    <dbReference type="NCBI Taxonomy" id="229549"/>
    <lineage>
        <taxon>Bacteria</taxon>
        <taxon>Bacillati</taxon>
        <taxon>Bacillota</taxon>
        <taxon>Bacilli</taxon>
        <taxon>Lactobacillales</taxon>
        <taxon>Streptococcaceae</taxon>
        <taxon>Streptococcus</taxon>
    </lineage>
</organism>
<reference evidence="5 6" key="1">
    <citation type="submission" date="2018-11" db="EMBL/GenBank/DDBJ databases">
        <title>Genomes From Bacteria Associated with the Canine Oral Cavity: a Test Case for Automated Genome-Based Taxonomic Assignment.</title>
        <authorList>
            <person name="Coil D.A."/>
            <person name="Jospin G."/>
            <person name="Darling A.E."/>
            <person name="Wallis C."/>
            <person name="Davis I.J."/>
            <person name="Harris S."/>
            <person name="Eisen J.A."/>
            <person name="Holcombe L.J."/>
            <person name="O'Flynn C."/>
        </authorList>
    </citation>
    <scope>NUCLEOTIDE SEQUENCE [LARGE SCALE GENOMIC DNA]</scope>
    <source>
        <strain evidence="5 6">OH4621_COT-116</strain>
    </source>
</reference>
<evidence type="ECO:0000313" key="6">
    <source>
        <dbReference type="Proteomes" id="UP000281771"/>
    </source>
</evidence>
<gene>
    <name evidence="1" type="primary">mapZ</name>
    <name evidence="5" type="ORF">EII38_05670</name>
</gene>
<feature type="domain" description="MapZ extracellular" evidence="3">
    <location>
        <begin position="194"/>
        <end position="320"/>
    </location>
</feature>
<comment type="similarity">
    <text evidence="1">Belongs to the MapZ family.</text>
</comment>
<dbReference type="GO" id="GO:0005886">
    <property type="term" value="C:plasma membrane"/>
    <property type="evidence" value="ECO:0007669"/>
    <property type="project" value="UniProtKB-SubCell"/>
</dbReference>
<evidence type="ECO:0000259" key="3">
    <source>
        <dbReference type="Pfam" id="PF18041"/>
    </source>
</evidence>
<feature type="region of interest" description="Disordered" evidence="2">
    <location>
        <begin position="1"/>
        <end position="20"/>
    </location>
</feature>
<dbReference type="Pfam" id="PF18041">
    <property type="entry name" value="MapZ_EC1"/>
    <property type="match status" value="1"/>
</dbReference>
<accession>A0A3P1VC64</accession>
<feature type="compositionally biased region" description="Low complexity" evidence="2">
    <location>
        <begin position="349"/>
        <end position="362"/>
    </location>
</feature>
<feature type="transmembrane region" description="Helical" evidence="1">
    <location>
        <begin position="162"/>
        <end position="183"/>
    </location>
</feature>
<keyword evidence="1" id="KW-1133">Transmembrane helix</keyword>
<comment type="subcellular location">
    <subcellularLocation>
        <location evidence="1">Cell membrane</location>
        <topology evidence="1">Single-pass membrane protein</topology>
    </subcellularLocation>
    <text evidence="1">In newborn cells, forms a ring positioned at mid-cell. Soon after cell division starts and the cells begin elongating, the ring splits into two rings that, as elongation proceeds, move along and mark the future division sites.</text>
</comment>
<feature type="domain" description="MapZ extracellular C-terminal" evidence="4">
    <location>
        <begin position="404"/>
        <end position="482"/>
    </location>
</feature>
<dbReference type="Pfam" id="PF18708">
    <property type="entry name" value="MapZ_C2"/>
    <property type="match status" value="1"/>
</dbReference>
<feature type="region of interest" description="Disordered" evidence="2">
    <location>
        <begin position="130"/>
        <end position="149"/>
    </location>
</feature>
<keyword evidence="1" id="KW-1003">Cell membrane</keyword>
<comment type="subunit">
    <text evidence="1">Interacts with FtsZ.</text>
</comment>
<keyword evidence="6" id="KW-1185">Reference proteome</keyword>
<dbReference type="InterPro" id="IPR030858">
    <property type="entry name" value="MapZ"/>
</dbReference>
<dbReference type="AlphaFoldDB" id="A0A3P1VC64"/>
<proteinExistence type="inferred from homology"/>
<dbReference type="STRING" id="1123309.GCA_000377005_00967"/>
<evidence type="ECO:0000256" key="2">
    <source>
        <dbReference type="SAM" id="MobiDB-lite"/>
    </source>
</evidence>
<feature type="region of interest" description="Disordered" evidence="2">
    <location>
        <begin position="320"/>
        <end position="375"/>
    </location>
</feature>
<dbReference type="HAMAP" id="MF_01941">
    <property type="entry name" value="MapZ"/>
    <property type="match status" value="1"/>
</dbReference>
<protein>
    <recommendedName>
        <fullName evidence="1">Mid-cell-anchored protein Z</fullName>
    </recommendedName>
</protein>
<sequence>MSKKNKQHSHNNPEKNEEKILKFDDIKDMTVGQVVRKQRDLKDGIEEDDNVLDRYIKQHREDIEAEKFETLVNAPALSDESIEEVIETEEAVGDSSTGETASEITSTVEEDNLTDVQVATEADLQIHKVSESQKEKVSPMVPVPTDSDVELDDDKIENKKRVLIWLALATTFVAVLATAFVWMNNTNNNQTKDSTSSTSKTSSSSTDANIVAFNELYASFFTDSSQTKLKNSEFDKLEQLKAALDNIGTSNAGYKTAKAKYDILAKAIQAIKAMNDKFDKPVIVDGELDTTATVKPGMSFEAVSTGLSAVDTLLTSAINMGRTQKPSDGGAGQQVQASDAGAGQGQAGGSPEAGSAQDTPATPIAPAPPAASVNPNNPGWVNVAGIIYGMEIPADLQLQRHLSRVPYNQSAIDDVHNEAWVFNPGILENIINIARERGHISGNEYYLEKVNIINGRGYYNLFRTDGTYLFSINCKTGYFVGNAPGRADDLDF</sequence>
<feature type="compositionally biased region" description="Polar residues" evidence="2">
    <location>
        <begin position="94"/>
        <end position="107"/>
    </location>
</feature>
<dbReference type="RefSeq" id="WP_124776745.1">
    <property type="nucleotide sequence ID" value="NZ_RQZA01000004.1"/>
</dbReference>
<evidence type="ECO:0000256" key="1">
    <source>
        <dbReference type="HAMAP-Rule" id="MF_01941"/>
    </source>
</evidence>
<name>A0A3P1VC64_9STRE</name>
<dbReference type="GO" id="GO:0051301">
    <property type="term" value="P:cell division"/>
    <property type="evidence" value="ECO:0007669"/>
    <property type="project" value="UniProtKB-UniRule"/>
</dbReference>
<evidence type="ECO:0000313" key="5">
    <source>
        <dbReference type="EMBL" id="RRD31267.1"/>
    </source>
</evidence>
<dbReference type="Proteomes" id="UP000281771">
    <property type="component" value="Unassembled WGS sequence"/>
</dbReference>
<dbReference type="InterPro" id="IPR041295">
    <property type="entry name" value="MapZ_EC1"/>
</dbReference>
<dbReference type="EMBL" id="RQZA01000004">
    <property type="protein sequence ID" value="RRD31267.1"/>
    <property type="molecule type" value="Genomic_DNA"/>
</dbReference>
<feature type="compositionally biased region" description="Basic and acidic residues" evidence="2">
    <location>
        <begin position="11"/>
        <end position="20"/>
    </location>
</feature>
<comment type="function">
    <text evidence="1">Early cell division protein that marks the future cell division site and supports proper FtsZ ring positioning.</text>
</comment>
<evidence type="ECO:0000259" key="4">
    <source>
        <dbReference type="Pfam" id="PF18708"/>
    </source>
</evidence>
<keyword evidence="1" id="KW-0132">Cell division</keyword>
<dbReference type="InterPro" id="IPR040532">
    <property type="entry name" value="MapZ_C2"/>
</dbReference>
<comment type="caution">
    <text evidence="5">The sequence shown here is derived from an EMBL/GenBank/DDBJ whole genome shotgun (WGS) entry which is preliminary data.</text>
</comment>
<keyword evidence="1" id="KW-0131">Cell cycle</keyword>
<keyword evidence="1" id="KW-0472">Membrane</keyword>
<feature type="region of interest" description="Disordered" evidence="2">
    <location>
        <begin position="89"/>
        <end position="110"/>
    </location>
</feature>
<keyword evidence="1" id="KW-0812">Transmembrane</keyword>